<accession>A0A0A8Y7P4</accession>
<feature type="compositionally biased region" description="Low complexity" evidence="1">
    <location>
        <begin position="130"/>
        <end position="139"/>
    </location>
</feature>
<name>A0A0A8Y7P4_ARUDO</name>
<reference evidence="2" key="2">
    <citation type="journal article" date="2015" name="Data Brief">
        <title>Shoot transcriptome of the giant reed, Arundo donax.</title>
        <authorList>
            <person name="Barrero R.A."/>
            <person name="Guerrero F.D."/>
            <person name="Moolhuijzen P."/>
            <person name="Goolsby J.A."/>
            <person name="Tidwell J."/>
            <person name="Bellgard S.E."/>
            <person name="Bellgard M.I."/>
        </authorList>
    </citation>
    <scope>NUCLEOTIDE SEQUENCE</scope>
    <source>
        <tissue evidence="2">Shoot tissue taken approximately 20 cm above the soil surface</tissue>
    </source>
</reference>
<evidence type="ECO:0000256" key="1">
    <source>
        <dbReference type="SAM" id="MobiDB-lite"/>
    </source>
</evidence>
<feature type="region of interest" description="Disordered" evidence="1">
    <location>
        <begin position="175"/>
        <end position="211"/>
    </location>
</feature>
<dbReference type="EMBL" id="GBRH01276707">
    <property type="protein sequence ID" value="JAD21188.1"/>
    <property type="molecule type" value="Transcribed_RNA"/>
</dbReference>
<dbReference type="AlphaFoldDB" id="A0A0A8Y7P4"/>
<evidence type="ECO:0000313" key="2">
    <source>
        <dbReference type="EMBL" id="JAD21188.1"/>
    </source>
</evidence>
<feature type="region of interest" description="Disordered" evidence="1">
    <location>
        <begin position="119"/>
        <end position="156"/>
    </location>
</feature>
<protein>
    <submittedName>
        <fullName evidence="2">Uncharacterized protein</fullName>
    </submittedName>
</protein>
<feature type="compositionally biased region" description="Gly residues" evidence="1">
    <location>
        <begin position="141"/>
        <end position="156"/>
    </location>
</feature>
<sequence length="249" mass="24068">MPSLAMSETGSSAFIAGSGADGTGSAYGAAGAAGRSLGAAVAAVRGRGTAGAAGRGLDTAGAAGSSLGAASADGAGSGDGMVGAAWWFVVPGAAGRGLGAADSGELRNDDDGVPDVEVFFPTDGRGRGGSRSARGPRLLGHGRGAGGGRGTGGGRGAGVGRDAGVQGRGADVQGYCGGDGTGADGKARSDRPSAARSHANQRTAYKPLRANSSGFAEDDAATADEFDVELTGFRVLPCFNCALFPFLFY</sequence>
<proteinExistence type="predicted"/>
<reference evidence="2" key="1">
    <citation type="submission" date="2014-09" db="EMBL/GenBank/DDBJ databases">
        <authorList>
            <person name="Magalhaes I.L.F."/>
            <person name="Oliveira U."/>
            <person name="Santos F.R."/>
            <person name="Vidigal T.H.D.A."/>
            <person name="Brescovit A.D."/>
            <person name="Santos A.J."/>
        </authorList>
    </citation>
    <scope>NUCLEOTIDE SEQUENCE</scope>
    <source>
        <tissue evidence="2">Shoot tissue taken approximately 20 cm above the soil surface</tissue>
    </source>
</reference>
<organism evidence="2">
    <name type="scientific">Arundo donax</name>
    <name type="common">Giant reed</name>
    <name type="synonym">Donax arundinaceus</name>
    <dbReference type="NCBI Taxonomy" id="35708"/>
    <lineage>
        <taxon>Eukaryota</taxon>
        <taxon>Viridiplantae</taxon>
        <taxon>Streptophyta</taxon>
        <taxon>Embryophyta</taxon>
        <taxon>Tracheophyta</taxon>
        <taxon>Spermatophyta</taxon>
        <taxon>Magnoliopsida</taxon>
        <taxon>Liliopsida</taxon>
        <taxon>Poales</taxon>
        <taxon>Poaceae</taxon>
        <taxon>PACMAD clade</taxon>
        <taxon>Arundinoideae</taxon>
        <taxon>Arundineae</taxon>
        <taxon>Arundo</taxon>
    </lineage>
</organism>